<feature type="compositionally biased region" description="Low complexity" evidence="4">
    <location>
        <begin position="164"/>
        <end position="218"/>
    </location>
</feature>
<feature type="region of interest" description="Disordered" evidence="4">
    <location>
        <begin position="122"/>
        <end position="222"/>
    </location>
</feature>
<name>A0AAV1C6P1_OLDCO</name>
<dbReference type="InterPro" id="IPR003245">
    <property type="entry name" value="Phytocyanin_dom"/>
</dbReference>
<protein>
    <submittedName>
        <fullName evidence="7">OLC1v1025074C1</fullName>
    </submittedName>
</protein>
<dbReference type="InterPro" id="IPR039391">
    <property type="entry name" value="Phytocyanin-like"/>
</dbReference>
<dbReference type="GO" id="GO:0005886">
    <property type="term" value="C:plasma membrane"/>
    <property type="evidence" value="ECO:0007669"/>
    <property type="project" value="TreeGrafter"/>
</dbReference>
<keyword evidence="2" id="KW-0186">Copper</keyword>
<feature type="chain" id="PRO_5043561423" evidence="5">
    <location>
        <begin position="26"/>
        <end position="242"/>
    </location>
</feature>
<dbReference type="InterPro" id="IPR028871">
    <property type="entry name" value="BlueCu_1_BS"/>
</dbReference>
<evidence type="ECO:0000256" key="1">
    <source>
        <dbReference type="ARBA" id="ARBA00022723"/>
    </source>
</evidence>
<sequence>MAMLMRILVIATAAAAAMFSNVAVAANYKVGSPGGGWDLTTSLQAWANGITFVQGDSINFVYTQSHSVLEVTKPDYDACRTNESISSDNSGDTTLPLNSVGDRYFICGTPTHCDRGMKVVITTTAAPPPPPGAATAPSTTPPAVTTPPSTTPTGSPTVSPPVVAPVESPKNSPKISPSKAPVRSPAKSPASSPPARAQGPASESPETPPSGSATPPSSANKINMVNGITTGVAFILLMLFTH</sequence>
<evidence type="ECO:0000313" key="7">
    <source>
        <dbReference type="EMBL" id="CAI9090324.1"/>
    </source>
</evidence>
<dbReference type="InterPro" id="IPR008972">
    <property type="entry name" value="Cupredoxin"/>
</dbReference>
<proteinExistence type="predicted"/>
<keyword evidence="5" id="KW-0732">Signal</keyword>
<evidence type="ECO:0000256" key="5">
    <source>
        <dbReference type="SAM" id="SignalP"/>
    </source>
</evidence>
<dbReference type="EMBL" id="OX459118">
    <property type="protein sequence ID" value="CAI9090324.1"/>
    <property type="molecule type" value="Genomic_DNA"/>
</dbReference>
<dbReference type="GO" id="GO:0009055">
    <property type="term" value="F:electron transfer activity"/>
    <property type="evidence" value="ECO:0007669"/>
    <property type="project" value="InterPro"/>
</dbReference>
<dbReference type="CDD" id="cd04216">
    <property type="entry name" value="Phytocyanin"/>
    <property type="match status" value="1"/>
</dbReference>
<dbReference type="Proteomes" id="UP001161247">
    <property type="component" value="Chromosome 1"/>
</dbReference>
<evidence type="ECO:0000259" key="6">
    <source>
        <dbReference type="PROSITE" id="PS51485"/>
    </source>
</evidence>
<dbReference type="AlphaFoldDB" id="A0AAV1C6P1"/>
<dbReference type="GO" id="GO:0046872">
    <property type="term" value="F:metal ion binding"/>
    <property type="evidence" value="ECO:0007669"/>
    <property type="project" value="UniProtKB-KW"/>
</dbReference>
<evidence type="ECO:0000313" key="8">
    <source>
        <dbReference type="Proteomes" id="UP001161247"/>
    </source>
</evidence>
<evidence type="ECO:0000256" key="3">
    <source>
        <dbReference type="ARBA" id="ARBA00023180"/>
    </source>
</evidence>
<dbReference type="SUPFAM" id="SSF49503">
    <property type="entry name" value="Cupredoxins"/>
    <property type="match status" value="1"/>
</dbReference>
<gene>
    <name evidence="7" type="ORF">OLC1_LOCUS2504</name>
</gene>
<organism evidence="7 8">
    <name type="scientific">Oldenlandia corymbosa var. corymbosa</name>
    <dbReference type="NCBI Taxonomy" id="529605"/>
    <lineage>
        <taxon>Eukaryota</taxon>
        <taxon>Viridiplantae</taxon>
        <taxon>Streptophyta</taxon>
        <taxon>Embryophyta</taxon>
        <taxon>Tracheophyta</taxon>
        <taxon>Spermatophyta</taxon>
        <taxon>Magnoliopsida</taxon>
        <taxon>eudicotyledons</taxon>
        <taxon>Gunneridae</taxon>
        <taxon>Pentapetalae</taxon>
        <taxon>asterids</taxon>
        <taxon>lamiids</taxon>
        <taxon>Gentianales</taxon>
        <taxon>Rubiaceae</taxon>
        <taxon>Rubioideae</taxon>
        <taxon>Spermacoceae</taxon>
        <taxon>Hedyotis-Oldenlandia complex</taxon>
        <taxon>Oldenlandia</taxon>
    </lineage>
</organism>
<dbReference type="PROSITE" id="PS00196">
    <property type="entry name" value="COPPER_BLUE"/>
    <property type="match status" value="1"/>
</dbReference>
<keyword evidence="1" id="KW-0479">Metal-binding</keyword>
<keyword evidence="8" id="KW-1185">Reference proteome</keyword>
<accession>A0AAV1C6P1</accession>
<dbReference type="PANTHER" id="PTHR33021">
    <property type="entry name" value="BLUE COPPER PROTEIN"/>
    <property type="match status" value="1"/>
</dbReference>
<dbReference type="PANTHER" id="PTHR33021:SF499">
    <property type="entry name" value="OS12G0150500 PROTEIN"/>
    <property type="match status" value="1"/>
</dbReference>
<dbReference type="FunFam" id="2.60.40.420:FF:000003">
    <property type="entry name" value="Blue copper"/>
    <property type="match status" value="1"/>
</dbReference>
<feature type="domain" description="Phytocyanin" evidence="6">
    <location>
        <begin position="26"/>
        <end position="125"/>
    </location>
</feature>
<feature type="signal peptide" evidence="5">
    <location>
        <begin position="1"/>
        <end position="25"/>
    </location>
</feature>
<evidence type="ECO:0000256" key="2">
    <source>
        <dbReference type="ARBA" id="ARBA00023008"/>
    </source>
</evidence>
<dbReference type="PROSITE" id="PS51485">
    <property type="entry name" value="PHYTOCYANIN"/>
    <property type="match status" value="1"/>
</dbReference>
<evidence type="ECO:0000256" key="4">
    <source>
        <dbReference type="SAM" id="MobiDB-lite"/>
    </source>
</evidence>
<dbReference type="Gene3D" id="2.60.40.420">
    <property type="entry name" value="Cupredoxins - blue copper proteins"/>
    <property type="match status" value="1"/>
</dbReference>
<feature type="compositionally biased region" description="Low complexity" evidence="4">
    <location>
        <begin position="133"/>
        <end position="157"/>
    </location>
</feature>
<reference evidence="7" key="1">
    <citation type="submission" date="2023-03" db="EMBL/GenBank/DDBJ databases">
        <authorList>
            <person name="Julca I."/>
        </authorList>
    </citation>
    <scope>NUCLEOTIDE SEQUENCE</scope>
</reference>
<keyword evidence="3" id="KW-0325">Glycoprotein</keyword>
<dbReference type="Pfam" id="PF02298">
    <property type="entry name" value="Cu_bind_like"/>
    <property type="match status" value="1"/>
</dbReference>